<keyword evidence="2" id="KW-1185">Reference proteome</keyword>
<dbReference type="EMBL" id="JBHLVO010000024">
    <property type="protein sequence ID" value="MFC0273761.1"/>
    <property type="molecule type" value="Genomic_DNA"/>
</dbReference>
<protein>
    <submittedName>
        <fullName evidence="1">Uncharacterized protein</fullName>
    </submittedName>
</protein>
<evidence type="ECO:0000313" key="1">
    <source>
        <dbReference type="EMBL" id="MFC0273761.1"/>
    </source>
</evidence>
<evidence type="ECO:0000313" key="2">
    <source>
        <dbReference type="Proteomes" id="UP001589854"/>
    </source>
</evidence>
<gene>
    <name evidence="1" type="ORF">ACFFIX_20450</name>
</gene>
<sequence length="195" mass="22462">MITHENFKGLENLIIASLISCGDVTSFKDENYTLEVPFEKDKSFYLSNYLKHNGLYDFVLVEPTKGQFKIPPNTYLNKLVHQWYQDGNKIFSKKLDPKLLNYHSIILCINLFGSRKIEGISVPTNVDKRFLRTITYCIEKCIHVSVIPGRGQIKIPDVPNLFIDNVEEINAIDSTELANYLTNQEINKLIFRVST</sequence>
<dbReference type="Proteomes" id="UP001589854">
    <property type="component" value="Unassembled WGS sequence"/>
</dbReference>
<proteinExistence type="predicted"/>
<comment type="caution">
    <text evidence="1">The sequence shown here is derived from an EMBL/GenBank/DDBJ whole genome shotgun (WGS) entry which is preliminary data.</text>
</comment>
<organism evidence="1 2">
    <name type="scientific">Metabacillus herbersteinensis</name>
    <dbReference type="NCBI Taxonomy" id="283816"/>
    <lineage>
        <taxon>Bacteria</taxon>
        <taxon>Bacillati</taxon>
        <taxon>Bacillota</taxon>
        <taxon>Bacilli</taxon>
        <taxon>Bacillales</taxon>
        <taxon>Bacillaceae</taxon>
        <taxon>Metabacillus</taxon>
    </lineage>
</organism>
<accession>A0ABV6GJ77</accession>
<reference evidence="1 2" key="1">
    <citation type="submission" date="2024-09" db="EMBL/GenBank/DDBJ databases">
        <authorList>
            <person name="Sun Q."/>
            <person name="Mori K."/>
        </authorList>
    </citation>
    <scope>NUCLEOTIDE SEQUENCE [LARGE SCALE GENOMIC DNA]</scope>
    <source>
        <strain evidence="1 2">CCM 7228</strain>
    </source>
</reference>
<dbReference type="RefSeq" id="WP_378937383.1">
    <property type="nucleotide sequence ID" value="NZ_JBHLVO010000024.1"/>
</dbReference>
<name>A0ABV6GJ77_9BACI</name>